<keyword evidence="3" id="KW-0862">Zinc</keyword>
<dbReference type="PANTHER" id="PTHR31251:SF226">
    <property type="entry name" value="SQUAMOSA PROMOTER-BINDING-LIKE PROTEIN 6"/>
    <property type="match status" value="1"/>
</dbReference>
<gene>
    <name evidence="6" type="ORF">O6P43_033533</name>
</gene>
<dbReference type="Gene3D" id="4.10.1100.10">
    <property type="entry name" value="Transcription factor, SBP-box domain"/>
    <property type="match status" value="1"/>
</dbReference>
<dbReference type="AlphaFoldDB" id="A0AAD7KQW8"/>
<accession>A0AAD7KQW8</accession>
<dbReference type="Pfam" id="PF03110">
    <property type="entry name" value="SBP"/>
    <property type="match status" value="1"/>
</dbReference>
<evidence type="ECO:0000313" key="6">
    <source>
        <dbReference type="EMBL" id="KAJ7944074.1"/>
    </source>
</evidence>
<dbReference type="InterPro" id="IPR004333">
    <property type="entry name" value="SBP_dom"/>
</dbReference>
<proteinExistence type="predicted"/>
<protein>
    <submittedName>
        <fullName evidence="6">Squamosa promoter-binding-like protein</fullName>
    </submittedName>
</protein>
<sequence length="109" mass="12600">MAKRSIFNGEEEEETEEKKKAVKIRIVYGQKGLWALWLPSASSGSSLCCQVDECGVDLQMAKKYHQKHKVCERHTKASVVLVRGVRRRFCQQCSRFHEISHFDDTKSKL</sequence>
<comment type="caution">
    <text evidence="6">The sequence shown here is derived from an EMBL/GenBank/DDBJ whole genome shotgun (WGS) entry which is preliminary data.</text>
</comment>
<dbReference type="SUPFAM" id="SSF103612">
    <property type="entry name" value="SBT domain"/>
    <property type="match status" value="1"/>
</dbReference>
<evidence type="ECO:0000256" key="3">
    <source>
        <dbReference type="ARBA" id="ARBA00022833"/>
    </source>
</evidence>
<dbReference type="KEGG" id="qsa:O6P43_033533"/>
<organism evidence="6 7">
    <name type="scientific">Quillaja saponaria</name>
    <name type="common">Soap bark tree</name>
    <dbReference type="NCBI Taxonomy" id="32244"/>
    <lineage>
        <taxon>Eukaryota</taxon>
        <taxon>Viridiplantae</taxon>
        <taxon>Streptophyta</taxon>
        <taxon>Embryophyta</taxon>
        <taxon>Tracheophyta</taxon>
        <taxon>Spermatophyta</taxon>
        <taxon>Magnoliopsida</taxon>
        <taxon>eudicotyledons</taxon>
        <taxon>Gunneridae</taxon>
        <taxon>Pentapetalae</taxon>
        <taxon>rosids</taxon>
        <taxon>fabids</taxon>
        <taxon>Fabales</taxon>
        <taxon>Quillajaceae</taxon>
        <taxon>Quillaja</taxon>
    </lineage>
</organism>
<dbReference type="PANTHER" id="PTHR31251">
    <property type="entry name" value="SQUAMOSA PROMOTER-BINDING-LIKE PROTEIN 4"/>
    <property type="match status" value="1"/>
</dbReference>
<keyword evidence="7" id="KW-1185">Reference proteome</keyword>
<evidence type="ECO:0000256" key="4">
    <source>
        <dbReference type="PROSITE-ProRule" id="PRU00470"/>
    </source>
</evidence>
<dbReference type="InterPro" id="IPR036893">
    <property type="entry name" value="SBP_sf"/>
</dbReference>
<dbReference type="PROSITE" id="PS51141">
    <property type="entry name" value="ZF_SBP"/>
    <property type="match status" value="1"/>
</dbReference>
<keyword evidence="1" id="KW-0479">Metal-binding</keyword>
<dbReference type="GO" id="GO:0003677">
    <property type="term" value="F:DNA binding"/>
    <property type="evidence" value="ECO:0007669"/>
    <property type="project" value="InterPro"/>
</dbReference>
<dbReference type="GO" id="GO:0005634">
    <property type="term" value="C:nucleus"/>
    <property type="evidence" value="ECO:0007669"/>
    <property type="project" value="InterPro"/>
</dbReference>
<dbReference type="EMBL" id="JARAOO010000014">
    <property type="protein sequence ID" value="KAJ7944074.1"/>
    <property type="molecule type" value="Genomic_DNA"/>
</dbReference>
<evidence type="ECO:0000259" key="5">
    <source>
        <dbReference type="PROSITE" id="PS51141"/>
    </source>
</evidence>
<dbReference type="GO" id="GO:0008270">
    <property type="term" value="F:zinc ion binding"/>
    <property type="evidence" value="ECO:0007669"/>
    <property type="project" value="UniProtKB-KW"/>
</dbReference>
<reference evidence="6" key="1">
    <citation type="journal article" date="2023" name="Science">
        <title>Elucidation of the pathway for biosynthesis of saponin adjuvants from the soapbark tree.</title>
        <authorList>
            <person name="Reed J."/>
            <person name="Orme A."/>
            <person name="El-Demerdash A."/>
            <person name="Owen C."/>
            <person name="Martin L.B.B."/>
            <person name="Misra R.C."/>
            <person name="Kikuchi S."/>
            <person name="Rejzek M."/>
            <person name="Martin A.C."/>
            <person name="Harkess A."/>
            <person name="Leebens-Mack J."/>
            <person name="Louveau T."/>
            <person name="Stephenson M.J."/>
            <person name="Osbourn A."/>
        </authorList>
    </citation>
    <scope>NUCLEOTIDE SEQUENCE</scope>
    <source>
        <strain evidence="6">S10</strain>
    </source>
</reference>
<evidence type="ECO:0000313" key="7">
    <source>
        <dbReference type="Proteomes" id="UP001163823"/>
    </source>
</evidence>
<keyword evidence="2 4" id="KW-0863">Zinc-finger</keyword>
<feature type="domain" description="SBP-type" evidence="5">
    <location>
        <begin position="46"/>
        <end position="109"/>
    </location>
</feature>
<evidence type="ECO:0000256" key="1">
    <source>
        <dbReference type="ARBA" id="ARBA00022723"/>
    </source>
</evidence>
<name>A0AAD7KQW8_QUISA</name>
<dbReference type="Proteomes" id="UP001163823">
    <property type="component" value="Chromosome 14"/>
</dbReference>
<evidence type="ECO:0000256" key="2">
    <source>
        <dbReference type="ARBA" id="ARBA00022771"/>
    </source>
</evidence>
<dbReference type="InterPro" id="IPR044817">
    <property type="entry name" value="SBP-like"/>
</dbReference>